<reference evidence="2 3" key="1">
    <citation type="journal article" date="2018" name="J. Microbiol.">
        <title>Aestuariibaculum marinum sp. nov., a marine bacterium isolated from seawater in South Korea.</title>
        <authorList>
            <person name="Choi J."/>
            <person name="Lee D."/>
            <person name="Jang J.H."/>
            <person name="Cha S."/>
            <person name="Seo T."/>
        </authorList>
    </citation>
    <scope>NUCLEOTIDE SEQUENCE [LARGE SCALE GENOMIC DNA]</scope>
    <source>
        <strain evidence="2 3">IP7</strain>
    </source>
</reference>
<sequence length="188" mass="21085">MRFWLGFFIALFGGLIGIGLLRDLIKSFFIGINDFHLDIFSALMLVIGLIITAIDNSKQSKYLKKLEDEQVGRTLKPNQRNLLLENLKNLPITKVVLMGIQGDRESIRFANTIKDVLIEAGWEVDGVWEEIIIGGVGSGVIIRENSLKQDSTGNVINETFNKNNINTRVVEKTDLSTERIEIIVGSRP</sequence>
<keyword evidence="1" id="KW-0812">Transmembrane</keyword>
<dbReference type="EMBL" id="JACVXD010000004">
    <property type="protein sequence ID" value="MBD0824265.1"/>
    <property type="molecule type" value="Genomic_DNA"/>
</dbReference>
<gene>
    <name evidence="2" type="ORF">ICJ85_09540</name>
</gene>
<comment type="caution">
    <text evidence="2">The sequence shown here is derived from an EMBL/GenBank/DDBJ whole genome shotgun (WGS) entry which is preliminary data.</text>
</comment>
<dbReference type="RefSeq" id="WP_188223564.1">
    <property type="nucleotide sequence ID" value="NZ_JACVXD010000004.1"/>
</dbReference>
<keyword evidence="1" id="KW-1133">Transmembrane helix</keyword>
<evidence type="ECO:0000313" key="2">
    <source>
        <dbReference type="EMBL" id="MBD0824265.1"/>
    </source>
</evidence>
<feature type="transmembrane region" description="Helical" evidence="1">
    <location>
        <begin position="37"/>
        <end position="54"/>
    </location>
</feature>
<accession>A0A8J6Q0U8</accession>
<evidence type="ECO:0000313" key="3">
    <source>
        <dbReference type="Proteomes" id="UP000621516"/>
    </source>
</evidence>
<keyword evidence="3" id="KW-1185">Reference proteome</keyword>
<keyword evidence="1" id="KW-0472">Membrane</keyword>
<organism evidence="2 3">
    <name type="scientific">Aestuariibaculum marinum</name>
    <dbReference type="NCBI Taxonomy" id="2683592"/>
    <lineage>
        <taxon>Bacteria</taxon>
        <taxon>Pseudomonadati</taxon>
        <taxon>Bacteroidota</taxon>
        <taxon>Flavobacteriia</taxon>
        <taxon>Flavobacteriales</taxon>
        <taxon>Flavobacteriaceae</taxon>
    </lineage>
</organism>
<name>A0A8J6Q0U8_9FLAO</name>
<evidence type="ECO:0000256" key="1">
    <source>
        <dbReference type="SAM" id="Phobius"/>
    </source>
</evidence>
<protein>
    <submittedName>
        <fullName evidence="2">Uncharacterized protein</fullName>
    </submittedName>
</protein>
<dbReference type="Proteomes" id="UP000621516">
    <property type="component" value="Unassembled WGS sequence"/>
</dbReference>
<proteinExistence type="predicted"/>
<dbReference type="AlphaFoldDB" id="A0A8J6Q0U8"/>